<feature type="compositionally biased region" description="Pro residues" evidence="10">
    <location>
        <begin position="423"/>
        <end position="432"/>
    </location>
</feature>
<dbReference type="PROSITE" id="PS50157">
    <property type="entry name" value="ZINC_FINGER_C2H2_2"/>
    <property type="match status" value="1"/>
</dbReference>
<feature type="region of interest" description="Disordered" evidence="10">
    <location>
        <begin position="421"/>
        <end position="467"/>
    </location>
</feature>
<dbReference type="OrthoDB" id="8117402at2759"/>
<evidence type="ECO:0000256" key="3">
    <source>
        <dbReference type="ARBA" id="ARBA00022771"/>
    </source>
</evidence>
<evidence type="ECO:0000256" key="9">
    <source>
        <dbReference type="SAM" id="Coils"/>
    </source>
</evidence>
<keyword evidence="14" id="KW-1185">Reference proteome</keyword>
<gene>
    <name evidence="15" type="primary">LOC116189544</name>
    <name evidence="12" type="ORF">CDL15_Pgr005374</name>
</gene>
<dbReference type="GO" id="GO:0005634">
    <property type="term" value="C:nucleus"/>
    <property type="evidence" value="ECO:0007669"/>
    <property type="project" value="TreeGrafter"/>
</dbReference>
<evidence type="ECO:0000256" key="8">
    <source>
        <dbReference type="PROSITE-ProRule" id="PRU00042"/>
    </source>
</evidence>
<dbReference type="EMBL" id="MTKT01001941">
    <property type="protein sequence ID" value="OWM82974.1"/>
    <property type="molecule type" value="Genomic_DNA"/>
</dbReference>
<evidence type="ECO:0000256" key="6">
    <source>
        <dbReference type="ARBA" id="ARBA00023125"/>
    </source>
</evidence>
<dbReference type="RefSeq" id="XP_031375117.1">
    <property type="nucleotide sequence ID" value="XM_031519257.1"/>
</dbReference>
<keyword evidence="9" id="KW-0175">Coiled coil</keyword>
<dbReference type="SUPFAM" id="SSF57667">
    <property type="entry name" value="beta-beta-alpha zinc fingers"/>
    <property type="match status" value="1"/>
</dbReference>
<dbReference type="InterPro" id="IPR036236">
    <property type="entry name" value="Znf_C2H2_sf"/>
</dbReference>
<dbReference type="AlphaFoldDB" id="A0A218XDF5"/>
<dbReference type="InterPro" id="IPR013087">
    <property type="entry name" value="Znf_C2H2_type"/>
</dbReference>
<evidence type="ECO:0000313" key="14">
    <source>
        <dbReference type="Proteomes" id="UP000515151"/>
    </source>
</evidence>
<evidence type="ECO:0000259" key="11">
    <source>
        <dbReference type="PROSITE" id="PS50157"/>
    </source>
</evidence>
<dbReference type="PANTHER" id="PTHR10593:SF10">
    <property type="entry name" value="OS08G0467100 PROTEIN"/>
    <property type="match status" value="1"/>
</dbReference>
<reference evidence="14" key="3">
    <citation type="journal article" date="2020" name="Plant Biotechnol. J.">
        <title>The pomegranate (Punica granatum L.) draft genome dissects genetic divergence between soft- and hard-seeded cultivars.</title>
        <authorList>
            <person name="Luo X."/>
            <person name="Li H."/>
            <person name="Wu Z."/>
            <person name="Yao W."/>
            <person name="Zhao P."/>
            <person name="Cao D."/>
            <person name="Yu H."/>
            <person name="Li K."/>
            <person name="Poudel K."/>
            <person name="Zhao D."/>
            <person name="Zhang F."/>
            <person name="Xia X."/>
            <person name="Chen L."/>
            <person name="Wang Q."/>
            <person name="Jing D."/>
            <person name="Cao S."/>
        </authorList>
    </citation>
    <scope>NUCLEOTIDE SEQUENCE [LARGE SCALE GENOMIC DNA]</scope>
</reference>
<evidence type="ECO:0000313" key="15">
    <source>
        <dbReference type="RefSeq" id="XP_031375117.1"/>
    </source>
</evidence>
<protein>
    <submittedName>
        <fullName evidence="15">Zinc finger protein SHOOT GRAVITROPISM 5-like</fullName>
    </submittedName>
</protein>
<dbReference type="GeneID" id="116189544"/>
<dbReference type="FunFam" id="3.30.160.60:FF:000554">
    <property type="entry name" value="protein indeterminate-domain 12-like"/>
    <property type="match status" value="1"/>
</dbReference>
<organism evidence="12 13">
    <name type="scientific">Punica granatum</name>
    <name type="common">Pomegranate</name>
    <dbReference type="NCBI Taxonomy" id="22663"/>
    <lineage>
        <taxon>Eukaryota</taxon>
        <taxon>Viridiplantae</taxon>
        <taxon>Streptophyta</taxon>
        <taxon>Embryophyta</taxon>
        <taxon>Tracheophyta</taxon>
        <taxon>Spermatophyta</taxon>
        <taxon>Magnoliopsida</taxon>
        <taxon>eudicotyledons</taxon>
        <taxon>Gunneridae</taxon>
        <taxon>Pentapetalae</taxon>
        <taxon>rosids</taxon>
        <taxon>malvids</taxon>
        <taxon>Myrtales</taxon>
        <taxon>Lythraceae</taxon>
        <taxon>Punica</taxon>
    </lineage>
</organism>
<feature type="compositionally biased region" description="Polar residues" evidence="10">
    <location>
        <begin position="300"/>
        <end position="313"/>
    </location>
</feature>
<dbReference type="Pfam" id="PF22996">
    <property type="entry name" value="C2H2-2nd_BIRD-IDD"/>
    <property type="match status" value="1"/>
</dbReference>
<evidence type="ECO:0000256" key="2">
    <source>
        <dbReference type="ARBA" id="ARBA00022737"/>
    </source>
</evidence>
<feature type="compositionally biased region" description="Basic and acidic residues" evidence="10">
    <location>
        <begin position="316"/>
        <end position="330"/>
    </location>
</feature>
<feature type="region of interest" description="Disordered" evidence="10">
    <location>
        <begin position="205"/>
        <end position="271"/>
    </location>
</feature>
<dbReference type="GO" id="GO:0003677">
    <property type="term" value="F:DNA binding"/>
    <property type="evidence" value="ECO:0007669"/>
    <property type="project" value="UniProtKB-KW"/>
</dbReference>
<feature type="compositionally biased region" description="Low complexity" evidence="10">
    <location>
        <begin position="256"/>
        <end position="269"/>
    </location>
</feature>
<dbReference type="InterPro" id="IPR055187">
    <property type="entry name" value="C2CH-3rd_BIRD-IDD"/>
</dbReference>
<keyword evidence="6" id="KW-0238">DNA-binding</keyword>
<reference evidence="12" key="2">
    <citation type="submission" date="2017-06" db="EMBL/GenBank/DDBJ databases">
        <title>The pomegranate genome and the genomics of punicalagin biosynthesis.</title>
        <authorList>
            <person name="Xu C."/>
        </authorList>
    </citation>
    <scope>NUCLEOTIDE SEQUENCE [LARGE SCALE GENOMIC DNA]</scope>
    <source>
        <tissue evidence="12">Fresh leaf</tissue>
    </source>
</reference>
<feature type="compositionally biased region" description="Basic and acidic residues" evidence="10">
    <location>
        <begin position="451"/>
        <end position="461"/>
    </location>
</feature>
<feature type="region of interest" description="Disordered" evidence="10">
    <location>
        <begin position="294"/>
        <end position="330"/>
    </location>
</feature>
<evidence type="ECO:0000256" key="1">
    <source>
        <dbReference type="ARBA" id="ARBA00022723"/>
    </source>
</evidence>
<dbReference type="GO" id="GO:0008270">
    <property type="term" value="F:zinc ion binding"/>
    <property type="evidence" value="ECO:0007669"/>
    <property type="project" value="UniProtKB-KW"/>
</dbReference>
<sequence length="467" mass="52278">MLENNSSHIPTACIVNPSPEQFITCSGNGTNTNTNKRKRRPAGTPDPDAEVISLSPKTLLESDRYVCEICNQGFQRDQNLQMHRRRHKVPWKLLKRESPVAKKRVFVCPEPSCLHHDPCHALGDLVGIKKHYRRKHSNHKQWVCEKCSKGYAVQSDYKAHLKTCGTRGHSCDCGRVFSRVESFIEHQDTCNMGRLRSETRALQPACLSRTASSPSPSGDTNFSTAPWPPAPPACNLNMFPKPRDSMFLLSPTTADSSPKNNISNNSNNNGRQYHNLELQLSTASNPIDVSVSIERDDNHSTQLQLSIGSSDIGRSSPRDQSEFKDKPTVSTSRIKEQAREHLRLAMAEKAFAEDARRQARRQIELAEQEFANAKRIRQQAQSELDRALVLKEQATKQVNSTILQITCHACKHQFQARAATALPAPPLPPPPDENSLVLSYNNMSSAGTEGEIEKNNDRAKNDNVQYN</sequence>
<dbReference type="PANTHER" id="PTHR10593">
    <property type="entry name" value="SERINE/THREONINE-PROTEIN KINASE RIO"/>
    <property type="match status" value="1"/>
</dbReference>
<feature type="compositionally biased region" description="Polar residues" evidence="10">
    <location>
        <begin position="436"/>
        <end position="447"/>
    </location>
</feature>
<feature type="region of interest" description="Disordered" evidence="10">
    <location>
        <begin position="25"/>
        <end position="49"/>
    </location>
</feature>
<feature type="domain" description="C2H2-type" evidence="11">
    <location>
        <begin position="65"/>
        <end position="87"/>
    </location>
</feature>
<keyword evidence="4" id="KW-0862">Zinc</keyword>
<keyword evidence="2" id="KW-0677">Repeat</keyword>
<dbReference type="Proteomes" id="UP000515151">
    <property type="component" value="Chromosome 8"/>
</dbReference>
<dbReference type="Pfam" id="PF22995">
    <property type="entry name" value="C2CH-3rd_BIRD-IDD"/>
    <property type="match status" value="1"/>
</dbReference>
<evidence type="ECO:0000313" key="12">
    <source>
        <dbReference type="EMBL" id="OWM82974.1"/>
    </source>
</evidence>
<proteinExistence type="predicted"/>
<feature type="compositionally biased region" description="Polar residues" evidence="10">
    <location>
        <begin position="209"/>
        <end position="224"/>
    </location>
</feature>
<dbReference type="Proteomes" id="UP000197138">
    <property type="component" value="Unassembled WGS sequence"/>
</dbReference>
<keyword evidence="1" id="KW-0479">Metal-binding</keyword>
<dbReference type="InterPro" id="IPR055186">
    <property type="entry name" value="C2H2-2nd_BIRD-IDD"/>
</dbReference>
<dbReference type="SMART" id="SM00355">
    <property type="entry name" value="ZnF_C2H2"/>
    <property type="match status" value="3"/>
</dbReference>
<evidence type="ECO:0000256" key="7">
    <source>
        <dbReference type="ARBA" id="ARBA00023163"/>
    </source>
</evidence>
<accession>A0A218XDF5</accession>
<evidence type="ECO:0000256" key="10">
    <source>
        <dbReference type="SAM" id="MobiDB-lite"/>
    </source>
</evidence>
<feature type="coiled-coil region" evidence="9">
    <location>
        <begin position="335"/>
        <end position="397"/>
    </location>
</feature>
<dbReference type="Pfam" id="PF00096">
    <property type="entry name" value="zf-C2H2"/>
    <property type="match status" value="1"/>
</dbReference>
<dbReference type="InterPro" id="IPR031140">
    <property type="entry name" value="IDD1-16"/>
</dbReference>
<reference evidence="15" key="4">
    <citation type="submission" date="2025-04" db="UniProtKB">
        <authorList>
            <consortium name="RefSeq"/>
        </authorList>
    </citation>
    <scope>IDENTIFICATION</scope>
    <source>
        <tissue evidence="15">Leaf</tissue>
    </source>
</reference>
<evidence type="ECO:0000256" key="5">
    <source>
        <dbReference type="ARBA" id="ARBA00023015"/>
    </source>
</evidence>
<dbReference type="GO" id="GO:0003700">
    <property type="term" value="F:DNA-binding transcription factor activity"/>
    <property type="evidence" value="ECO:0007669"/>
    <property type="project" value="TreeGrafter"/>
</dbReference>
<reference evidence="13" key="1">
    <citation type="journal article" date="2017" name="Plant J.">
        <title>The pomegranate (Punica granatum L.) genome and the genomics of punicalagin biosynthesis.</title>
        <authorList>
            <person name="Qin G."/>
            <person name="Xu C."/>
            <person name="Ming R."/>
            <person name="Tang H."/>
            <person name="Guyot R."/>
            <person name="Kramer E.M."/>
            <person name="Hu Y."/>
            <person name="Yi X."/>
            <person name="Qi Y."/>
            <person name="Xu X."/>
            <person name="Gao Z."/>
            <person name="Pan H."/>
            <person name="Jian J."/>
            <person name="Tian Y."/>
            <person name="Yue Z."/>
            <person name="Xu Y."/>
        </authorList>
    </citation>
    <scope>NUCLEOTIDE SEQUENCE [LARGE SCALE GENOMIC DNA]</scope>
    <source>
        <strain evidence="13">cv. Dabenzi</strain>
    </source>
</reference>
<dbReference type="PROSITE" id="PS00028">
    <property type="entry name" value="ZINC_FINGER_C2H2_1"/>
    <property type="match status" value="1"/>
</dbReference>
<evidence type="ECO:0000313" key="13">
    <source>
        <dbReference type="Proteomes" id="UP000197138"/>
    </source>
</evidence>
<evidence type="ECO:0000256" key="4">
    <source>
        <dbReference type="ARBA" id="ARBA00022833"/>
    </source>
</evidence>
<keyword evidence="5" id="KW-0805">Transcription regulation</keyword>
<dbReference type="Gene3D" id="3.30.160.60">
    <property type="entry name" value="Classic Zinc Finger"/>
    <property type="match status" value="2"/>
</dbReference>
<keyword evidence="3 8" id="KW-0863">Zinc-finger</keyword>
<name>A0A218XDF5_PUNGR</name>
<keyword evidence="7" id="KW-0804">Transcription</keyword>